<feature type="repeat" description="TPR" evidence="1">
    <location>
        <begin position="25"/>
        <end position="58"/>
    </location>
</feature>
<accession>A0ABT8RTA5</accession>
<evidence type="ECO:0000313" key="2">
    <source>
        <dbReference type="EMBL" id="MDO1513853.1"/>
    </source>
</evidence>
<evidence type="ECO:0000256" key="1">
    <source>
        <dbReference type="PROSITE-ProRule" id="PRU00339"/>
    </source>
</evidence>
<reference evidence="2" key="1">
    <citation type="journal article" date="2014" name="Int. J. Syst. Evol. Microbiol.">
        <title>Complete genome of a new Firmicutes species belonging to the dominant human colonic microbiota ('Ruminococcus bicirculans') reveals two chromosomes and a selective capacity to utilize plant glucans.</title>
        <authorList>
            <consortium name="NISC Comparative Sequencing Program"/>
            <person name="Wegmann U."/>
            <person name="Louis P."/>
            <person name="Goesmann A."/>
            <person name="Henrissat B."/>
            <person name="Duncan S.H."/>
            <person name="Flint H.J."/>
        </authorList>
    </citation>
    <scope>NUCLEOTIDE SEQUENCE</scope>
    <source>
        <strain evidence="2">CECT 8869</strain>
    </source>
</reference>
<name>A0ABT8RTA5_9FLAO</name>
<gene>
    <name evidence="2" type="ORF">Q2T41_14425</name>
</gene>
<dbReference type="SUPFAM" id="SSF48452">
    <property type="entry name" value="TPR-like"/>
    <property type="match status" value="1"/>
</dbReference>
<comment type="caution">
    <text evidence="2">The sequence shown here is derived from an EMBL/GenBank/DDBJ whole genome shotgun (WGS) entry which is preliminary data.</text>
</comment>
<keyword evidence="1" id="KW-0802">TPR repeat</keyword>
<evidence type="ECO:0000313" key="3">
    <source>
        <dbReference type="Proteomes" id="UP001168579"/>
    </source>
</evidence>
<keyword evidence="3" id="KW-1185">Reference proteome</keyword>
<sequence>MDSLLMISSSSIKLSKSIGYKSEEIQGLINLGSCYSEIGEQDNAIAKFHTAKEMAEHSQDLELAFRSKNFLAI</sequence>
<dbReference type="PROSITE" id="PS50005">
    <property type="entry name" value="TPR"/>
    <property type="match status" value="1"/>
</dbReference>
<dbReference type="EMBL" id="JAUKUC010000001">
    <property type="protein sequence ID" value="MDO1513853.1"/>
    <property type="molecule type" value="Genomic_DNA"/>
</dbReference>
<dbReference type="InterPro" id="IPR019734">
    <property type="entry name" value="TPR_rpt"/>
</dbReference>
<organism evidence="2 3">
    <name type="scientific">Maribacter confluentis</name>
    <dbReference type="NCBI Taxonomy" id="1656093"/>
    <lineage>
        <taxon>Bacteria</taxon>
        <taxon>Pseudomonadati</taxon>
        <taxon>Bacteroidota</taxon>
        <taxon>Flavobacteriia</taxon>
        <taxon>Flavobacteriales</taxon>
        <taxon>Flavobacteriaceae</taxon>
        <taxon>Maribacter</taxon>
    </lineage>
</organism>
<dbReference type="RefSeq" id="WP_304436633.1">
    <property type="nucleotide sequence ID" value="NZ_JAUKUC010000001.1"/>
</dbReference>
<dbReference type="Gene3D" id="1.25.40.10">
    <property type="entry name" value="Tetratricopeptide repeat domain"/>
    <property type="match status" value="1"/>
</dbReference>
<reference evidence="2" key="2">
    <citation type="submission" date="2023-06" db="EMBL/GenBank/DDBJ databases">
        <authorList>
            <person name="Lucena T."/>
            <person name="Sun Q."/>
        </authorList>
    </citation>
    <scope>NUCLEOTIDE SEQUENCE</scope>
    <source>
        <strain evidence="2">CECT 8869</strain>
    </source>
</reference>
<proteinExistence type="predicted"/>
<dbReference type="InterPro" id="IPR011990">
    <property type="entry name" value="TPR-like_helical_dom_sf"/>
</dbReference>
<protein>
    <submittedName>
        <fullName evidence="2">Tetratricopeptide repeat protein</fullName>
    </submittedName>
</protein>
<dbReference type="Proteomes" id="UP001168579">
    <property type="component" value="Unassembled WGS sequence"/>
</dbReference>